<dbReference type="Proteomes" id="UP001162992">
    <property type="component" value="Chromosome 12"/>
</dbReference>
<keyword evidence="2" id="KW-1185">Reference proteome</keyword>
<evidence type="ECO:0000313" key="1">
    <source>
        <dbReference type="EMBL" id="KAJ7534766.1"/>
    </source>
</evidence>
<evidence type="ECO:0000313" key="2">
    <source>
        <dbReference type="Proteomes" id="UP001162992"/>
    </source>
</evidence>
<accession>A0ACC2BYE4</accession>
<name>A0ACC2BYE4_DIPCM</name>
<sequence length="311" mass="35009">MKFKAFLTDHGVSLLERRFVPAFEKIGKICHIYLTRDHVILLHNVLNADGVQAIAQFNKEALFEEYRISSQNEDRIAFTIDLTLLSRALKSSISMDGDKLQVKLVKKRPTLSERPMPYLTFESKGYRSAVVQDVPISQPLTRADVQELQYALEMVQDLPRTLVQMPDLLQVQTLVERLKNVGDVLEVAVTQYGDLHLQVTTTMVSIGSEFRKLRVLGVRADSSTIEGASNPSARLEQALRNREASSVQVSMKHFTKSLQCHLTKPDASFCGVSPNDSCLLLMFQYYVPGTRQTDNSLSLHYRLPVLDPGVS</sequence>
<gene>
    <name evidence="1" type="ORF">O6H91_12G003200</name>
</gene>
<proteinExistence type="predicted"/>
<protein>
    <submittedName>
        <fullName evidence="1">Uncharacterized protein</fullName>
    </submittedName>
</protein>
<reference evidence="2" key="1">
    <citation type="journal article" date="2024" name="Proc. Natl. Acad. Sci. U.S.A.">
        <title>Extraordinary preservation of gene collinearity over three hundred million years revealed in homosporous lycophytes.</title>
        <authorList>
            <person name="Li C."/>
            <person name="Wickell D."/>
            <person name="Kuo L.Y."/>
            <person name="Chen X."/>
            <person name="Nie B."/>
            <person name="Liao X."/>
            <person name="Peng D."/>
            <person name="Ji J."/>
            <person name="Jenkins J."/>
            <person name="Williams M."/>
            <person name="Shu S."/>
            <person name="Plott C."/>
            <person name="Barry K."/>
            <person name="Rajasekar S."/>
            <person name="Grimwood J."/>
            <person name="Han X."/>
            <person name="Sun S."/>
            <person name="Hou Z."/>
            <person name="He W."/>
            <person name="Dai G."/>
            <person name="Sun C."/>
            <person name="Schmutz J."/>
            <person name="Leebens-Mack J.H."/>
            <person name="Li F.W."/>
            <person name="Wang L."/>
        </authorList>
    </citation>
    <scope>NUCLEOTIDE SEQUENCE [LARGE SCALE GENOMIC DNA]</scope>
    <source>
        <strain evidence="2">cv. PW_Plant_1</strain>
    </source>
</reference>
<comment type="caution">
    <text evidence="1">The sequence shown here is derived from an EMBL/GenBank/DDBJ whole genome shotgun (WGS) entry which is preliminary data.</text>
</comment>
<organism evidence="1 2">
    <name type="scientific">Diphasiastrum complanatum</name>
    <name type="common">Issler's clubmoss</name>
    <name type="synonym">Lycopodium complanatum</name>
    <dbReference type="NCBI Taxonomy" id="34168"/>
    <lineage>
        <taxon>Eukaryota</taxon>
        <taxon>Viridiplantae</taxon>
        <taxon>Streptophyta</taxon>
        <taxon>Embryophyta</taxon>
        <taxon>Tracheophyta</taxon>
        <taxon>Lycopodiopsida</taxon>
        <taxon>Lycopodiales</taxon>
        <taxon>Lycopodiaceae</taxon>
        <taxon>Lycopodioideae</taxon>
        <taxon>Diphasiastrum</taxon>
    </lineage>
</organism>
<dbReference type="EMBL" id="CM055103">
    <property type="protein sequence ID" value="KAJ7534766.1"/>
    <property type="molecule type" value="Genomic_DNA"/>
</dbReference>